<protein>
    <submittedName>
        <fullName evidence="8">Mercuric reductase MerA</fullName>
    </submittedName>
</protein>
<proteinExistence type="inferred from homology"/>
<evidence type="ECO:0000313" key="8">
    <source>
        <dbReference type="EMBL" id="EQD61456.1"/>
    </source>
</evidence>
<gene>
    <name evidence="8" type="ORF">B1A_09700</name>
</gene>
<comment type="similarity">
    <text evidence="2">Belongs to the class-I pyridine nucleotide-disulfide oxidoreductase family.</text>
</comment>
<dbReference type="InterPro" id="IPR004099">
    <property type="entry name" value="Pyr_nucl-diS_OxRdtase_dimer"/>
</dbReference>
<dbReference type="AlphaFoldDB" id="T1ALH1"/>
<organism evidence="8">
    <name type="scientific">mine drainage metagenome</name>
    <dbReference type="NCBI Taxonomy" id="410659"/>
    <lineage>
        <taxon>unclassified sequences</taxon>
        <taxon>metagenomes</taxon>
        <taxon>ecological metagenomes</taxon>
    </lineage>
</organism>
<reference evidence="8" key="1">
    <citation type="submission" date="2013-08" db="EMBL/GenBank/DDBJ databases">
        <authorList>
            <person name="Mendez C."/>
            <person name="Richter M."/>
            <person name="Ferrer M."/>
            <person name="Sanchez J."/>
        </authorList>
    </citation>
    <scope>NUCLEOTIDE SEQUENCE</scope>
</reference>
<dbReference type="PANTHER" id="PTHR43014">
    <property type="entry name" value="MERCURIC REDUCTASE"/>
    <property type="match status" value="1"/>
</dbReference>
<dbReference type="GO" id="GO:0003955">
    <property type="term" value="F:NAD(P)H dehydrogenase (quinone) activity"/>
    <property type="evidence" value="ECO:0007669"/>
    <property type="project" value="TreeGrafter"/>
</dbReference>
<dbReference type="SUPFAM" id="SSF55424">
    <property type="entry name" value="FAD/NAD-linked reductases, dimerisation (C-terminal) domain"/>
    <property type="match status" value="1"/>
</dbReference>
<name>T1ALH1_9ZZZZ</name>
<dbReference type="EMBL" id="AUZX01006917">
    <property type="protein sequence ID" value="EQD61456.1"/>
    <property type="molecule type" value="Genomic_DNA"/>
</dbReference>
<dbReference type="Pfam" id="PF02852">
    <property type="entry name" value="Pyr_redox_dim"/>
    <property type="match status" value="1"/>
</dbReference>
<keyword evidence="5" id="KW-0560">Oxidoreductase</keyword>
<evidence type="ECO:0000259" key="6">
    <source>
        <dbReference type="Pfam" id="PF02852"/>
    </source>
</evidence>
<keyword evidence="4" id="KW-0274">FAD</keyword>
<dbReference type="InterPro" id="IPR036188">
    <property type="entry name" value="FAD/NAD-bd_sf"/>
</dbReference>
<evidence type="ECO:0000256" key="2">
    <source>
        <dbReference type="ARBA" id="ARBA00007532"/>
    </source>
</evidence>
<dbReference type="Gene3D" id="3.30.390.30">
    <property type="match status" value="1"/>
</dbReference>
<dbReference type="PRINTS" id="PR00411">
    <property type="entry name" value="PNDRDTASEI"/>
</dbReference>
<comment type="caution">
    <text evidence="8">The sequence shown here is derived from an EMBL/GenBank/DDBJ whole genome shotgun (WGS) entry which is preliminary data.</text>
</comment>
<evidence type="ECO:0000256" key="1">
    <source>
        <dbReference type="ARBA" id="ARBA00001974"/>
    </source>
</evidence>
<evidence type="ECO:0000256" key="3">
    <source>
        <dbReference type="ARBA" id="ARBA00022630"/>
    </source>
</evidence>
<dbReference type="PRINTS" id="PR00368">
    <property type="entry name" value="FADPNR"/>
</dbReference>
<reference evidence="8" key="2">
    <citation type="journal article" date="2014" name="ISME J.">
        <title>Microbial stratification in low pH oxic and suboxic macroscopic growths along an acid mine drainage.</title>
        <authorList>
            <person name="Mendez-Garcia C."/>
            <person name="Mesa V."/>
            <person name="Sprenger R.R."/>
            <person name="Richter M."/>
            <person name="Diez M.S."/>
            <person name="Solano J."/>
            <person name="Bargiela R."/>
            <person name="Golyshina O.V."/>
            <person name="Manteca A."/>
            <person name="Ramos J.L."/>
            <person name="Gallego J.R."/>
            <person name="Llorente I."/>
            <person name="Martins Dos Santos V.A."/>
            <person name="Jensen O.N."/>
            <person name="Pelaez A.I."/>
            <person name="Sanchez J."/>
            <person name="Ferrer M."/>
        </authorList>
    </citation>
    <scope>NUCLEOTIDE SEQUENCE</scope>
</reference>
<feature type="domain" description="Pyridine nucleotide-disulphide oxidoreductase dimerisation" evidence="6">
    <location>
        <begin position="289"/>
        <end position="396"/>
    </location>
</feature>
<dbReference type="SUPFAM" id="SSF51905">
    <property type="entry name" value="FAD/NAD(P)-binding domain"/>
    <property type="match status" value="1"/>
</dbReference>
<dbReference type="InterPro" id="IPR023753">
    <property type="entry name" value="FAD/NAD-binding_dom"/>
</dbReference>
<dbReference type="PANTHER" id="PTHR43014:SF4">
    <property type="entry name" value="PYRIDINE NUCLEOTIDE-DISULFIDE OXIDOREDUCTASE RCLA-RELATED"/>
    <property type="match status" value="1"/>
</dbReference>
<sequence>MPKHPRMEGVYETNVNHNFSMIMNGLRSYVQEARESKYKDVIGNYKNVTIYEGLGNFVDWKTIEISDLKGKKIGKVSGSNILIATGSHPSIPSIEGLADTGFITSDTLWDIGELPPSVAIIGGGAIGLEIGQALMHFGSNVTVIEALDSLLPQTEPEIGSAIKSLLEKEGMKFHLRARVNTVHKSEDKKTIEIITHKGKEKLDVDEIIVATGRLPNTGTLNLEAAGVKTDSRGQILTKTSMKTTSPGIYGAGDCVSKRLFLETLAAREGVIAVSNMFGEDLTIDYDSSAWAVFTYPQVAGVGMTENEFSRKSGSCSCRTFPLSNLTKASIMGEKEGLIKITVDPKDNRVVGMQIMAPNATDIITEGVYAVKNGYTIDDIIATSHIFPSMSEGIKIAAQSFIRDINKMSCCVE</sequence>
<dbReference type="Pfam" id="PF07992">
    <property type="entry name" value="Pyr_redox_2"/>
    <property type="match status" value="1"/>
</dbReference>
<comment type="cofactor">
    <cofactor evidence="1">
        <name>FAD</name>
        <dbReference type="ChEBI" id="CHEBI:57692"/>
    </cofactor>
</comment>
<dbReference type="InterPro" id="IPR016156">
    <property type="entry name" value="FAD/NAD-linked_Rdtase_dimer_sf"/>
</dbReference>
<dbReference type="FunFam" id="3.30.390.30:FF:000001">
    <property type="entry name" value="Dihydrolipoyl dehydrogenase"/>
    <property type="match status" value="1"/>
</dbReference>
<dbReference type="Gene3D" id="3.50.50.60">
    <property type="entry name" value="FAD/NAD(P)-binding domain"/>
    <property type="match status" value="2"/>
</dbReference>
<evidence type="ECO:0000259" key="7">
    <source>
        <dbReference type="Pfam" id="PF07992"/>
    </source>
</evidence>
<accession>T1ALH1</accession>
<dbReference type="GO" id="GO:0050660">
    <property type="term" value="F:flavin adenine dinucleotide binding"/>
    <property type="evidence" value="ECO:0007669"/>
    <property type="project" value="TreeGrafter"/>
</dbReference>
<evidence type="ECO:0000256" key="5">
    <source>
        <dbReference type="ARBA" id="ARBA00023002"/>
    </source>
</evidence>
<feature type="domain" description="FAD/NAD(P)-binding" evidence="7">
    <location>
        <begin position="44"/>
        <end position="268"/>
    </location>
</feature>
<evidence type="ECO:0000256" key="4">
    <source>
        <dbReference type="ARBA" id="ARBA00022827"/>
    </source>
</evidence>
<keyword evidence="3" id="KW-0285">Flavoprotein</keyword>